<dbReference type="Proteomes" id="UP000178936">
    <property type="component" value="Unassembled WGS sequence"/>
</dbReference>
<proteinExistence type="inferred from homology"/>
<evidence type="ECO:0000256" key="1">
    <source>
        <dbReference type="ARBA" id="ARBA00008007"/>
    </source>
</evidence>
<dbReference type="PANTHER" id="PTHR47505:SF1">
    <property type="entry name" value="DNA UTILIZATION PROTEIN YHGH"/>
    <property type="match status" value="1"/>
</dbReference>
<name>A0A1G2Q3P8_9BACT</name>
<dbReference type="InterPro" id="IPR029057">
    <property type="entry name" value="PRTase-like"/>
</dbReference>
<dbReference type="InterPro" id="IPR051910">
    <property type="entry name" value="ComF/GntX_DNA_util-trans"/>
</dbReference>
<gene>
    <name evidence="2" type="ORF">A2226_02935</name>
</gene>
<comment type="caution">
    <text evidence="2">The sequence shown here is derived from an EMBL/GenBank/DDBJ whole genome shotgun (WGS) entry which is preliminary data.</text>
</comment>
<sequence length="249" mass="27643">MFKKTAQNPFSLLNAAWQWLLEAIFPRRCLNCGRWGAWCCPVCLASLTYPRQLHCPDCQTVTSLGEFCPNCAGGHYLSGVWSAQPYGNPIVRNLIKAFKFDGVREVAPILVNLINGLMRAFNLPPAWHEVPREQWCLTPVPLAPRRERQRDFNQSEILAALISQNVNLPNELTLQRIVNSKPQSELKNEADRAKNIKGVYKILPGANIAGRAFILVDDVYTSGATLEECARVLKANGASGVWGLTVAKG</sequence>
<protein>
    <recommendedName>
        <fullName evidence="4">Phosphoribosyltransferase domain-containing protein</fullName>
    </recommendedName>
</protein>
<comment type="similarity">
    <text evidence="1">Belongs to the ComF/GntX family.</text>
</comment>
<reference evidence="2 3" key="1">
    <citation type="journal article" date="2016" name="Nat. Commun.">
        <title>Thousands of microbial genomes shed light on interconnected biogeochemical processes in an aquifer system.</title>
        <authorList>
            <person name="Anantharaman K."/>
            <person name="Brown C.T."/>
            <person name="Hug L.A."/>
            <person name="Sharon I."/>
            <person name="Castelle C.J."/>
            <person name="Probst A.J."/>
            <person name="Thomas B.C."/>
            <person name="Singh A."/>
            <person name="Wilkins M.J."/>
            <person name="Karaoz U."/>
            <person name="Brodie E.L."/>
            <person name="Williams K.H."/>
            <person name="Hubbard S.S."/>
            <person name="Banfield J.F."/>
        </authorList>
    </citation>
    <scope>NUCLEOTIDE SEQUENCE [LARGE SCALE GENOMIC DNA]</scope>
</reference>
<evidence type="ECO:0008006" key="4">
    <source>
        <dbReference type="Google" id="ProtNLM"/>
    </source>
</evidence>
<dbReference type="InterPro" id="IPR000836">
    <property type="entry name" value="PRTase_dom"/>
</dbReference>
<accession>A0A1G2Q3P8</accession>
<evidence type="ECO:0000313" key="2">
    <source>
        <dbReference type="EMBL" id="OHA55196.1"/>
    </source>
</evidence>
<dbReference type="Gene3D" id="3.40.50.2020">
    <property type="match status" value="1"/>
</dbReference>
<dbReference type="PANTHER" id="PTHR47505">
    <property type="entry name" value="DNA UTILIZATION PROTEIN YHGH"/>
    <property type="match status" value="1"/>
</dbReference>
<dbReference type="AlphaFoldDB" id="A0A1G2Q3P8"/>
<dbReference type="EMBL" id="MHTB01000021">
    <property type="protein sequence ID" value="OHA55196.1"/>
    <property type="molecule type" value="Genomic_DNA"/>
</dbReference>
<dbReference type="SUPFAM" id="SSF53271">
    <property type="entry name" value="PRTase-like"/>
    <property type="match status" value="1"/>
</dbReference>
<evidence type="ECO:0000313" key="3">
    <source>
        <dbReference type="Proteomes" id="UP000178936"/>
    </source>
</evidence>
<organism evidence="2 3">
    <name type="scientific">Candidatus Veblenbacteria bacterium RIFOXYA2_FULL_43_9</name>
    <dbReference type="NCBI Taxonomy" id="1802425"/>
    <lineage>
        <taxon>Bacteria</taxon>
        <taxon>Candidatus Vebleniibacteriota</taxon>
    </lineage>
</organism>
<dbReference type="CDD" id="cd06223">
    <property type="entry name" value="PRTases_typeI"/>
    <property type="match status" value="1"/>
</dbReference>